<reference evidence="2" key="2">
    <citation type="journal article" date="2023" name="Plants (Basel)">
        <title>Annotation of the Turnera subulata (Passifloraceae) Draft Genome Reveals the S-Locus Evolved after the Divergence of Turneroideae from Passifloroideae in a Stepwise Manner.</title>
        <authorList>
            <person name="Henning P.M."/>
            <person name="Roalson E.H."/>
            <person name="Mir W."/>
            <person name="McCubbin A.G."/>
            <person name="Shore J.S."/>
        </authorList>
    </citation>
    <scope>NUCLEOTIDE SEQUENCE</scope>
    <source>
        <strain evidence="2">F60SS</strain>
    </source>
</reference>
<evidence type="ECO:0000256" key="1">
    <source>
        <dbReference type="SAM" id="MobiDB-lite"/>
    </source>
</evidence>
<dbReference type="EMBL" id="JAKUCV010000036">
    <property type="protein sequence ID" value="KAJ4851520.1"/>
    <property type="molecule type" value="Genomic_DNA"/>
</dbReference>
<name>A0A9Q0JSX4_9ROSI</name>
<dbReference type="AlphaFoldDB" id="A0A9Q0JSX4"/>
<feature type="region of interest" description="Disordered" evidence="1">
    <location>
        <begin position="38"/>
        <end position="63"/>
    </location>
</feature>
<protein>
    <submittedName>
        <fullName evidence="2">Uncharacterized protein</fullName>
    </submittedName>
</protein>
<organism evidence="2 3">
    <name type="scientific">Turnera subulata</name>
    <dbReference type="NCBI Taxonomy" id="218843"/>
    <lineage>
        <taxon>Eukaryota</taxon>
        <taxon>Viridiplantae</taxon>
        <taxon>Streptophyta</taxon>
        <taxon>Embryophyta</taxon>
        <taxon>Tracheophyta</taxon>
        <taxon>Spermatophyta</taxon>
        <taxon>Magnoliopsida</taxon>
        <taxon>eudicotyledons</taxon>
        <taxon>Gunneridae</taxon>
        <taxon>Pentapetalae</taxon>
        <taxon>rosids</taxon>
        <taxon>fabids</taxon>
        <taxon>Malpighiales</taxon>
        <taxon>Passifloraceae</taxon>
        <taxon>Turnera</taxon>
    </lineage>
</organism>
<keyword evidence="3" id="KW-1185">Reference proteome</keyword>
<reference evidence="2" key="1">
    <citation type="submission" date="2022-02" db="EMBL/GenBank/DDBJ databases">
        <authorList>
            <person name="Henning P.M."/>
            <person name="McCubbin A.G."/>
            <person name="Shore J.S."/>
        </authorList>
    </citation>
    <scope>NUCLEOTIDE SEQUENCE</scope>
    <source>
        <strain evidence="2">F60SS</strain>
        <tissue evidence="2">Leaves</tissue>
    </source>
</reference>
<dbReference type="Proteomes" id="UP001141552">
    <property type="component" value="Unassembled WGS sequence"/>
</dbReference>
<dbReference type="OrthoDB" id="610645at2759"/>
<feature type="compositionally biased region" description="Low complexity" evidence="1">
    <location>
        <begin position="51"/>
        <end position="60"/>
    </location>
</feature>
<proteinExistence type="predicted"/>
<comment type="caution">
    <text evidence="2">The sequence shown here is derived from an EMBL/GenBank/DDBJ whole genome shotgun (WGS) entry which is preliminary data.</text>
</comment>
<evidence type="ECO:0000313" key="3">
    <source>
        <dbReference type="Proteomes" id="UP001141552"/>
    </source>
</evidence>
<gene>
    <name evidence="2" type="ORF">Tsubulata_043458</name>
</gene>
<sequence length="208" mass="23828">MDPFCVKYTEHRTVTHKVVKWDDTANPTRVVRISVIDGDATDSSGDENEYPTTPQQQQHHQPQRIKRLINEIRIQDWATQEFERRRSLNKTHLQFQSTGAAAAAQDSALEWSSPCQEIKESVIKQDFGGGCGGDHHQEGVDFDRPGCFFVDPWCLKEYFLDVENPAPIFFDECSVPDTVLREDLPDYSVHLDGDFGSCIWDVDKYFEA</sequence>
<evidence type="ECO:0000313" key="2">
    <source>
        <dbReference type="EMBL" id="KAJ4851520.1"/>
    </source>
</evidence>
<accession>A0A9Q0JSX4</accession>